<gene>
    <name evidence="6" type="ORF">MSAN_01083100</name>
</gene>
<dbReference type="Pfam" id="PF01753">
    <property type="entry name" value="zf-MYND"/>
    <property type="match status" value="1"/>
</dbReference>
<keyword evidence="2 4" id="KW-0863">Zinc-finger</keyword>
<accession>A0A8H6YUR2</accession>
<dbReference type="Proteomes" id="UP000623467">
    <property type="component" value="Unassembled WGS sequence"/>
</dbReference>
<evidence type="ECO:0000313" key="6">
    <source>
        <dbReference type="EMBL" id="KAF7364235.1"/>
    </source>
</evidence>
<dbReference type="PROSITE" id="PS50865">
    <property type="entry name" value="ZF_MYND_2"/>
    <property type="match status" value="1"/>
</dbReference>
<evidence type="ECO:0000256" key="3">
    <source>
        <dbReference type="ARBA" id="ARBA00022833"/>
    </source>
</evidence>
<dbReference type="GO" id="GO:0008270">
    <property type="term" value="F:zinc ion binding"/>
    <property type="evidence" value="ECO:0007669"/>
    <property type="project" value="UniProtKB-KW"/>
</dbReference>
<evidence type="ECO:0000313" key="7">
    <source>
        <dbReference type="Proteomes" id="UP000623467"/>
    </source>
</evidence>
<dbReference type="SUPFAM" id="SSF144232">
    <property type="entry name" value="HIT/MYND zinc finger-like"/>
    <property type="match status" value="1"/>
</dbReference>
<name>A0A8H6YUR2_9AGAR</name>
<keyword evidence="1" id="KW-0479">Metal-binding</keyword>
<keyword evidence="7" id="KW-1185">Reference proteome</keyword>
<keyword evidence="3" id="KW-0862">Zinc</keyword>
<evidence type="ECO:0000256" key="1">
    <source>
        <dbReference type="ARBA" id="ARBA00022723"/>
    </source>
</evidence>
<dbReference type="Gene3D" id="6.10.140.2220">
    <property type="match status" value="1"/>
</dbReference>
<organism evidence="6 7">
    <name type="scientific">Mycena sanguinolenta</name>
    <dbReference type="NCBI Taxonomy" id="230812"/>
    <lineage>
        <taxon>Eukaryota</taxon>
        <taxon>Fungi</taxon>
        <taxon>Dikarya</taxon>
        <taxon>Basidiomycota</taxon>
        <taxon>Agaricomycotina</taxon>
        <taxon>Agaricomycetes</taxon>
        <taxon>Agaricomycetidae</taxon>
        <taxon>Agaricales</taxon>
        <taxon>Marasmiineae</taxon>
        <taxon>Mycenaceae</taxon>
        <taxon>Mycena</taxon>
    </lineage>
</organism>
<comment type="caution">
    <text evidence="6">The sequence shown here is derived from an EMBL/GenBank/DDBJ whole genome shotgun (WGS) entry which is preliminary data.</text>
</comment>
<protein>
    <submittedName>
        <fullName evidence="6">Ankyrin repeat-containing protein</fullName>
    </submittedName>
</protein>
<dbReference type="OrthoDB" id="3067587at2759"/>
<proteinExistence type="predicted"/>
<reference evidence="6" key="1">
    <citation type="submission" date="2020-05" db="EMBL/GenBank/DDBJ databases">
        <title>Mycena genomes resolve the evolution of fungal bioluminescence.</title>
        <authorList>
            <person name="Tsai I.J."/>
        </authorList>
    </citation>
    <scope>NUCLEOTIDE SEQUENCE</scope>
    <source>
        <strain evidence="6">160909Yilan</strain>
    </source>
</reference>
<evidence type="ECO:0000259" key="5">
    <source>
        <dbReference type="PROSITE" id="PS50865"/>
    </source>
</evidence>
<sequence length="633" mass="71884">MHPAVEIHNIHRLPPSQRRVALAACGSNPSLDDLSRVEMLAKKADIYSQNLYLPVFYNAINPARIPTSEELESLQPHTTARIACASLSVRNIFRFIKLVKTPQAYRPTLWPRVWAWIYFLHEHLEYFSPSITLSQMEIYSEFLVFAGQVDGFGADESFLSSTSGFRVVLAKAWSFLTQLKASAAHFEVPVSLGGFLGRLDFADPIHFREIIDGVGGTLDDLARLSLNYLDVMILRNDSENIGTPALRLHGLAVFIRVPGCCGGHQQSSLHEEFLETLRRFEFVPPFVNAMNVLLATPRSDNIQSACLEAFHLLIRLLYTPLAYRLLPPAISIGLLRMMANVATRFGPAVASYLRTLLTNILPNAMVYYHVVAAIDEVLVDIKEICYNEHFRALKIFEDWDAFIKLADRRIQSMRQNSSELKACDNLDCGKIQAGTQCRRCSGCKSVYYCNQECQMVDWRRGGHRNHCGSYTVLSLSKFWIYSGMTFRERQYLRKLLHDDYMENIYSICERHLALMASNPDVLLLTLFDYTVTPVEISVQPVADSLLAATLNTTVRVEWTNILDRVRNSHGRMHLHVMRVPEGNTPRTWVIPLRASNSRVHDALCELAKNYHAEDVPNKLADILGNDRDIVEIH</sequence>
<dbReference type="AlphaFoldDB" id="A0A8H6YUR2"/>
<feature type="domain" description="MYND-type" evidence="5">
    <location>
        <begin position="425"/>
        <end position="467"/>
    </location>
</feature>
<dbReference type="EMBL" id="JACAZH010000007">
    <property type="protein sequence ID" value="KAF7364235.1"/>
    <property type="molecule type" value="Genomic_DNA"/>
</dbReference>
<evidence type="ECO:0000256" key="4">
    <source>
        <dbReference type="PROSITE-ProRule" id="PRU00134"/>
    </source>
</evidence>
<evidence type="ECO:0000256" key="2">
    <source>
        <dbReference type="ARBA" id="ARBA00022771"/>
    </source>
</evidence>
<dbReference type="InterPro" id="IPR002893">
    <property type="entry name" value="Znf_MYND"/>
</dbReference>